<name>A0A848KP18_9ACTN</name>
<dbReference type="RefSeq" id="WP_170192501.1">
    <property type="nucleotide sequence ID" value="NZ_JABBNB010000001.1"/>
</dbReference>
<feature type="transmembrane region" description="Helical" evidence="5">
    <location>
        <begin position="444"/>
        <end position="462"/>
    </location>
</feature>
<evidence type="ECO:0000256" key="3">
    <source>
        <dbReference type="ARBA" id="ARBA00022989"/>
    </source>
</evidence>
<keyword evidence="3 5" id="KW-1133">Transmembrane helix</keyword>
<accession>A0A848KP18</accession>
<feature type="transmembrane region" description="Helical" evidence="5">
    <location>
        <begin position="68"/>
        <end position="96"/>
    </location>
</feature>
<evidence type="ECO:0000256" key="2">
    <source>
        <dbReference type="ARBA" id="ARBA00022692"/>
    </source>
</evidence>
<feature type="transmembrane region" description="Helical" evidence="5">
    <location>
        <begin position="37"/>
        <end position="56"/>
    </location>
</feature>
<dbReference type="AlphaFoldDB" id="A0A848KP18"/>
<protein>
    <recommendedName>
        <fullName evidence="6">Integral membrane bound transporter domain-containing protein</fullName>
    </recommendedName>
</protein>
<comment type="caution">
    <text evidence="7">The sequence shown here is derived from an EMBL/GenBank/DDBJ whole genome shotgun (WGS) entry which is preliminary data.</text>
</comment>
<feature type="domain" description="Integral membrane bound transporter" evidence="6">
    <location>
        <begin position="367"/>
        <end position="484"/>
    </location>
</feature>
<keyword evidence="8" id="KW-1185">Reference proteome</keyword>
<evidence type="ECO:0000259" key="6">
    <source>
        <dbReference type="Pfam" id="PF13515"/>
    </source>
</evidence>
<evidence type="ECO:0000256" key="4">
    <source>
        <dbReference type="ARBA" id="ARBA00023136"/>
    </source>
</evidence>
<sequence>MRIERTFSDPQAIARAIVAVAAAATIGWTTGNPLAGAMLPVGAFICSIGTLLSPVWHRAANASAMAVAFSAMALLGALVHSSALLFLTSLAVFAFIAGLCRTFGIAPGIRGCLAVIGLMITGDMAPDLHEGLIMAGWMSAGTALAVGTQLLPPYGLRYPAQRRTLSALYRALARASGASGASMPTQPFIAARHALGTLPRSTRPAAAALFGLLGTAEQLRRTMESVGWMNRTTGPTPHDDDVSQVLTDISRTVSTGRVQDTAATVWERLDRWAQSSSAASAERLVALLREAQRLGLLATNNRIGDAFEPNAEVPGLYSGTSVLARTASRLRGELNPHAHLFRHGVRLAVGVVIGELVGRGIGTWGGWGLASHGFWVALTTMLVLFPDYGHTMARGWGRSVGAILGGLLAWALSLADWSHGELAVASVALAAVALLTLRTGQLMLNLWLTAWLVFLIHEVGGFPAPTAWARAADTVVGAALAMAIFGLWPTWSTHRVPDVLSEWLRIFDRLLPEILTGYTAVGVGDPLAIDELRSTSRQIREQLHATIAQVESEPAHRRSVWNNDQLIQIQAEVDQAARYAALLSEHRPTTPPEAIPEFAELTDPVHELVGALARAAAGAHPVPRGTLRAAVDGVLDRAREQHPQQPSAEHARRRALDLCSEMTDTLENLAGIIATARR</sequence>
<comment type="subcellular location">
    <subcellularLocation>
        <location evidence="1">Membrane</location>
        <topology evidence="1">Multi-pass membrane protein</topology>
    </subcellularLocation>
</comment>
<dbReference type="InterPro" id="IPR049453">
    <property type="entry name" value="Memb_transporter_dom"/>
</dbReference>
<evidence type="ECO:0000313" key="7">
    <source>
        <dbReference type="EMBL" id="NMO00040.1"/>
    </source>
</evidence>
<feature type="transmembrane region" description="Helical" evidence="5">
    <location>
        <begin position="12"/>
        <end position="31"/>
    </location>
</feature>
<keyword evidence="2 5" id="KW-0812">Transmembrane</keyword>
<feature type="transmembrane region" description="Helical" evidence="5">
    <location>
        <begin position="396"/>
        <end position="413"/>
    </location>
</feature>
<proteinExistence type="predicted"/>
<organism evidence="7 8">
    <name type="scientific">Gordonia asplenii</name>
    <dbReference type="NCBI Taxonomy" id="2725283"/>
    <lineage>
        <taxon>Bacteria</taxon>
        <taxon>Bacillati</taxon>
        <taxon>Actinomycetota</taxon>
        <taxon>Actinomycetes</taxon>
        <taxon>Mycobacteriales</taxon>
        <taxon>Gordoniaceae</taxon>
        <taxon>Gordonia</taxon>
    </lineage>
</organism>
<evidence type="ECO:0000256" key="5">
    <source>
        <dbReference type="SAM" id="Phobius"/>
    </source>
</evidence>
<dbReference type="GO" id="GO:0016020">
    <property type="term" value="C:membrane"/>
    <property type="evidence" value="ECO:0007669"/>
    <property type="project" value="UniProtKB-SubCell"/>
</dbReference>
<reference evidence="7 8" key="1">
    <citation type="submission" date="2020-04" db="EMBL/GenBank/DDBJ databases">
        <title>Gordonia sp. nov. TBRC 11910.</title>
        <authorList>
            <person name="Suriyachadkun C."/>
        </authorList>
    </citation>
    <scope>NUCLEOTIDE SEQUENCE [LARGE SCALE GENOMIC DNA]</scope>
    <source>
        <strain evidence="7 8">TBRC 11910</strain>
    </source>
</reference>
<feature type="transmembrane region" description="Helical" evidence="5">
    <location>
        <begin position="132"/>
        <end position="151"/>
    </location>
</feature>
<dbReference type="Proteomes" id="UP000550729">
    <property type="component" value="Unassembled WGS sequence"/>
</dbReference>
<evidence type="ECO:0000313" key="8">
    <source>
        <dbReference type="Proteomes" id="UP000550729"/>
    </source>
</evidence>
<dbReference type="Pfam" id="PF13515">
    <property type="entry name" value="FUSC_2"/>
    <property type="match status" value="1"/>
</dbReference>
<gene>
    <name evidence="7" type="ORF">HH308_02295</name>
</gene>
<evidence type="ECO:0000256" key="1">
    <source>
        <dbReference type="ARBA" id="ARBA00004141"/>
    </source>
</evidence>
<feature type="transmembrane region" description="Helical" evidence="5">
    <location>
        <begin position="468"/>
        <end position="488"/>
    </location>
</feature>
<feature type="transmembrane region" description="Helical" evidence="5">
    <location>
        <begin position="364"/>
        <end position="384"/>
    </location>
</feature>
<dbReference type="EMBL" id="JABBNB010000001">
    <property type="protein sequence ID" value="NMO00040.1"/>
    <property type="molecule type" value="Genomic_DNA"/>
</dbReference>
<keyword evidence="4 5" id="KW-0472">Membrane</keyword>